<evidence type="ECO:0000313" key="2">
    <source>
        <dbReference type="Proteomes" id="UP000258522"/>
    </source>
</evidence>
<evidence type="ECO:0000313" key="1">
    <source>
        <dbReference type="EMBL" id="RFD26699.1"/>
    </source>
</evidence>
<comment type="caution">
    <text evidence="1">The sequence shown here is derived from an EMBL/GenBank/DDBJ whole genome shotgun (WGS) entry which is preliminary data.</text>
</comment>
<dbReference type="AlphaFoldDB" id="A0A3E1HK78"/>
<proteinExistence type="predicted"/>
<accession>A0A3E1HK78</accession>
<organism evidence="1 2">
    <name type="scientific">Mycobacterium uberis</name>
    <dbReference type="NCBI Taxonomy" id="2162698"/>
    <lineage>
        <taxon>Bacteria</taxon>
        <taxon>Bacillati</taxon>
        <taxon>Actinomycetota</taxon>
        <taxon>Actinomycetes</taxon>
        <taxon>Mycobacteriales</taxon>
        <taxon>Mycobacteriaceae</taxon>
        <taxon>Mycobacterium</taxon>
    </lineage>
</organism>
<gene>
    <name evidence="1" type="ORF">MUBE_02160</name>
</gene>
<dbReference type="EMBL" id="QAYL01000002">
    <property type="protein sequence ID" value="RFD26699.1"/>
    <property type="molecule type" value="Genomic_DNA"/>
</dbReference>
<sequence>MKRFADQVDENGRRLAGAAANYHHERARVAMSCLVEVPRLVGVGVRAAIVDQGPAAALVLSVVP</sequence>
<name>A0A3E1HK78_9MYCO</name>
<keyword evidence="2" id="KW-1185">Reference proteome</keyword>
<reference evidence="1 2" key="1">
    <citation type="submission" date="2018-07" db="EMBL/GenBank/DDBJ databases">
        <title>Whole genome sequence of Mycobacterium uberis.</title>
        <authorList>
            <person name="Benjak A."/>
        </authorList>
    </citation>
    <scope>NUCLEOTIDE SEQUENCE [LARGE SCALE GENOMIC DNA]</scope>
    <source>
        <strain evidence="1 2">Jura</strain>
    </source>
</reference>
<protein>
    <submittedName>
        <fullName evidence="1">Uncharacterized protein</fullName>
    </submittedName>
</protein>
<dbReference type="Proteomes" id="UP000258522">
    <property type="component" value="Unassembled WGS sequence"/>
</dbReference>